<proteinExistence type="predicted"/>
<reference evidence="2" key="1">
    <citation type="submission" date="2020-08" db="EMBL/GenBank/DDBJ databases">
        <title>Multicomponent nature underlies the extraordinary mechanical properties of spider dragline silk.</title>
        <authorList>
            <person name="Kono N."/>
            <person name="Nakamura H."/>
            <person name="Mori M."/>
            <person name="Yoshida Y."/>
            <person name="Ohtoshi R."/>
            <person name="Malay A.D."/>
            <person name="Moran D.A.P."/>
            <person name="Tomita M."/>
            <person name="Numata K."/>
            <person name="Arakawa K."/>
        </authorList>
    </citation>
    <scope>NUCLEOTIDE SEQUENCE</scope>
</reference>
<evidence type="ECO:0000313" key="2">
    <source>
        <dbReference type="EMBL" id="GFY51751.1"/>
    </source>
</evidence>
<dbReference type="AlphaFoldDB" id="A0A8X7C065"/>
<comment type="caution">
    <text evidence="2">The sequence shown here is derived from an EMBL/GenBank/DDBJ whole genome shotgun (WGS) entry which is preliminary data.</text>
</comment>
<dbReference type="EMBL" id="BMAV01008298">
    <property type="protein sequence ID" value="GFY51751.1"/>
    <property type="molecule type" value="Genomic_DNA"/>
</dbReference>
<gene>
    <name evidence="2" type="primary">RVIR1_11790</name>
    <name evidence="2" type="ORF">TNIN_90741</name>
</gene>
<organism evidence="2 3">
    <name type="scientific">Trichonephila inaurata madagascariensis</name>
    <dbReference type="NCBI Taxonomy" id="2747483"/>
    <lineage>
        <taxon>Eukaryota</taxon>
        <taxon>Metazoa</taxon>
        <taxon>Ecdysozoa</taxon>
        <taxon>Arthropoda</taxon>
        <taxon>Chelicerata</taxon>
        <taxon>Arachnida</taxon>
        <taxon>Araneae</taxon>
        <taxon>Araneomorphae</taxon>
        <taxon>Entelegynae</taxon>
        <taxon>Araneoidea</taxon>
        <taxon>Nephilidae</taxon>
        <taxon>Trichonephila</taxon>
        <taxon>Trichonephila inaurata</taxon>
    </lineage>
</organism>
<evidence type="ECO:0000256" key="1">
    <source>
        <dbReference type="SAM" id="MobiDB-lite"/>
    </source>
</evidence>
<dbReference type="Proteomes" id="UP000886998">
    <property type="component" value="Unassembled WGS sequence"/>
</dbReference>
<accession>A0A8X7C065</accession>
<name>A0A8X7C065_9ARAC</name>
<evidence type="ECO:0000313" key="3">
    <source>
        <dbReference type="Proteomes" id="UP000886998"/>
    </source>
</evidence>
<protein>
    <submittedName>
        <fullName evidence="2">DUF3883 domain-containing protein</fullName>
    </submittedName>
</protein>
<feature type="region of interest" description="Disordered" evidence="1">
    <location>
        <begin position="269"/>
        <end position="290"/>
    </location>
</feature>
<keyword evidence="3" id="KW-1185">Reference proteome</keyword>
<sequence length="290" mass="33574">MSHEDTLELAELCGVNTLHFELKIEREEEMYDNTLKEFYLERLPFIVLKESKSLNEHIDSTLKSLFNTISTIKVYQCSKIYVKYPFGSPVETRCYFDNLTFYVVGKWVKQKSKIHEYLRMKLGLKLDENVVRDIIDIEQPSSENDQQEWLSYQKEDVQKFYFVRDHLEKFLTNEKGNKLDTLNAFESVLSNEEERELNISNPVESVKIVQSYPLGNEEKKQATLIKDEGTGFDNISTPTSSTVTSNETLNPIENVCVCAKDILYDSLENQEKDLTSDESASSQNPLEGLQ</sequence>
<feature type="compositionally biased region" description="Polar residues" evidence="1">
    <location>
        <begin position="277"/>
        <end position="290"/>
    </location>
</feature>